<reference evidence="2" key="1">
    <citation type="submission" date="2021-10" db="EMBL/GenBank/DDBJ databases">
        <title>De novo Genome Assembly of Clathrus columnatus (Basidiomycota, Fungi) Using Illumina and Nanopore Sequence Data.</title>
        <authorList>
            <person name="Ogiso-Tanaka E."/>
            <person name="Itagaki H."/>
            <person name="Hosoya T."/>
            <person name="Hosaka K."/>
        </authorList>
    </citation>
    <scope>NUCLEOTIDE SEQUENCE</scope>
    <source>
        <strain evidence="2">MO-923</strain>
    </source>
</reference>
<dbReference type="SUPFAM" id="SSF48371">
    <property type="entry name" value="ARM repeat"/>
    <property type="match status" value="1"/>
</dbReference>
<evidence type="ECO:0000313" key="3">
    <source>
        <dbReference type="Proteomes" id="UP001050691"/>
    </source>
</evidence>
<dbReference type="EMBL" id="BPWL01000004">
    <property type="protein sequence ID" value="GJJ09330.1"/>
    <property type="molecule type" value="Genomic_DNA"/>
</dbReference>
<dbReference type="AlphaFoldDB" id="A0AAV5A4W7"/>
<name>A0AAV5A4W7_9AGAM</name>
<dbReference type="Proteomes" id="UP001050691">
    <property type="component" value="Unassembled WGS sequence"/>
</dbReference>
<comment type="caution">
    <text evidence="2">The sequence shown here is derived from an EMBL/GenBank/DDBJ whole genome shotgun (WGS) entry which is preliminary data.</text>
</comment>
<dbReference type="InterPro" id="IPR016024">
    <property type="entry name" value="ARM-type_fold"/>
</dbReference>
<organism evidence="2 3">
    <name type="scientific">Clathrus columnatus</name>
    <dbReference type="NCBI Taxonomy" id="1419009"/>
    <lineage>
        <taxon>Eukaryota</taxon>
        <taxon>Fungi</taxon>
        <taxon>Dikarya</taxon>
        <taxon>Basidiomycota</taxon>
        <taxon>Agaricomycotina</taxon>
        <taxon>Agaricomycetes</taxon>
        <taxon>Phallomycetidae</taxon>
        <taxon>Phallales</taxon>
        <taxon>Clathraceae</taxon>
        <taxon>Clathrus</taxon>
    </lineage>
</organism>
<sequence length="473" mass="53789">MPVKSQLPSRPLSYATSISPTLVSKNRSSGVSTLCEKDIFHIDSTSKFSNPNKDTDDSTESSVNYDDYDSDGHKPDRHSHKLISSCSPSPFLSGFFKKLSNIIVLISDYRIKRRLRIIGSRVERWKSFYHPISFKELERIYEFLRGLNRSGPKTAFTALTLRLSVLEFLLDSANPPVLFSEHRKRFLTKLWADLVRDESESFGPSISEIIPDGDLFVKTLCEELAYGSGAYAVQRALKQIARTDWGHKELLRLSTPRDQKLKPGNLIIDCVMRLLRFQNGFSCTMAFQIFGRLSMSNPEVYTLLGGSMGVGWLVENLRQLSVRTEDRVRMIEMYCRALAVACAQGFVESSLENGIVSVLLRLIQRFNDRDEMMRGKIEDDLEDDLDVERDQIACCGLIIILMKDPSGKKEFLNIPEEGGEPEQEDVLTTFMNNSNRAFSDWKLLANIASIRKLRNSNHQVGTSIKEPLAWNYL</sequence>
<gene>
    <name evidence="2" type="ORF">Clacol_003552</name>
</gene>
<protein>
    <submittedName>
        <fullName evidence="2">Uncharacterized protein</fullName>
    </submittedName>
</protein>
<accession>A0AAV5A4W7</accession>
<keyword evidence="3" id="KW-1185">Reference proteome</keyword>
<feature type="region of interest" description="Disordered" evidence="1">
    <location>
        <begin position="49"/>
        <end position="73"/>
    </location>
</feature>
<evidence type="ECO:0000313" key="2">
    <source>
        <dbReference type="EMBL" id="GJJ09330.1"/>
    </source>
</evidence>
<proteinExistence type="predicted"/>
<evidence type="ECO:0000256" key="1">
    <source>
        <dbReference type="SAM" id="MobiDB-lite"/>
    </source>
</evidence>